<dbReference type="Proteomes" id="UP000051952">
    <property type="component" value="Unassembled WGS sequence"/>
</dbReference>
<proteinExistence type="predicted"/>
<protein>
    <submittedName>
        <fullName evidence="2">Uncharacterized protein</fullName>
    </submittedName>
</protein>
<evidence type="ECO:0000256" key="1">
    <source>
        <dbReference type="SAM" id="MobiDB-lite"/>
    </source>
</evidence>
<reference evidence="3" key="1">
    <citation type="submission" date="2015-09" db="EMBL/GenBank/DDBJ databases">
        <authorList>
            <consortium name="Pathogen Informatics"/>
        </authorList>
    </citation>
    <scope>NUCLEOTIDE SEQUENCE [LARGE SCALE GENOMIC DNA]</scope>
    <source>
        <strain evidence="3">Lake Konstanz</strain>
    </source>
</reference>
<sequence>MSPPPETSPTAVTSLFDGPAPSSSSSCFLNHAATTAHHYTTNNIRLLSQQGTSPARADDLSSQSQSITAPSSPSVNTTFRSQSFVNLTRKSSEVVLGQLSRSSSLSSSLMKTRALAAAAAAVVRHIVEVGACGDPQCLMFYDPDVFTNPLSLPSRLRIASFRKHTGGSNTAASSHVAGSPQAAAPAATAAVLGHANGFGAFVAEETHPSDERLSQPQFLLELEHEDFEPAELDFDLIRVSRRLFSSITQQSAPLHDYLLDALNTMSSSSSPLLSTPETFVFALVLLERMQHASLLVRSSGPSCAHHHHALNDEDGALRGSLFVTAQSPTNAQVSLDSAAAVAAASTAATVDDRVRSFLDDTTHVRLTKESLQSLSSGPSSRQCSTPSAAVGIVSDTESNVPTLGNHNNNTSNGQGGGRGGGNTYATMCVECIEQPGLALHASNIHLFFAAAVSVAIKMREDFANGPKVLEHIATLLHCPNVRTLCLAERCLCDMLKFDVTITTNEYRMMLRQLASHRLGGGAPSPTAGRDGQTTPVHGNATPVNGLDYTSDALMSPHASGGVSPGNSNNFMTLFATV</sequence>
<dbReference type="Gene3D" id="1.10.472.10">
    <property type="entry name" value="Cyclin-like"/>
    <property type="match status" value="1"/>
</dbReference>
<gene>
    <name evidence="2" type="ORF">BSAL_59315</name>
</gene>
<dbReference type="AlphaFoldDB" id="A0A0S4IKP6"/>
<feature type="region of interest" description="Disordered" evidence="1">
    <location>
        <begin position="49"/>
        <end position="77"/>
    </location>
</feature>
<feature type="compositionally biased region" description="Low complexity" evidence="1">
    <location>
        <begin position="61"/>
        <end position="74"/>
    </location>
</feature>
<evidence type="ECO:0000313" key="2">
    <source>
        <dbReference type="EMBL" id="CUF12104.1"/>
    </source>
</evidence>
<name>A0A0S4IKP6_BODSA</name>
<evidence type="ECO:0000313" key="3">
    <source>
        <dbReference type="Proteomes" id="UP000051952"/>
    </source>
</evidence>
<dbReference type="OrthoDB" id="278200at2759"/>
<dbReference type="VEuPathDB" id="TriTrypDB:BSAL_59315"/>
<feature type="region of interest" description="Disordered" evidence="1">
    <location>
        <begin position="518"/>
        <end position="541"/>
    </location>
</feature>
<dbReference type="EMBL" id="CYKH01000242">
    <property type="protein sequence ID" value="CUF12104.1"/>
    <property type="molecule type" value="Genomic_DNA"/>
</dbReference>
<accession>A0A0S4IKP6</accession>
<keyword evidence="3" id="KW-1185">Reference proteome</keyword>
<organism evidence="2 3">
    <name type="scientific">Bodo saltans</name>
    <name type="common">Flagellated protozoan</name>
    <dbReference type="NCBI Taxonomy" id="75058"/>
    <lineage>
        <taxon>Eukaryota</taxon>
        <taxon>Discoba</taxon>
        <taxon>Euglenozoa</taxon>
        <taxon>Kinetoplastea</taxon>
        <taxon>Metakinetoplastina</taxon>
        <taxon>Eubodonida</taxon>
        <taxon>Bodonidae</taxon>
        <taxon>Bodo</taxon>
    </lineage>
</organism>
<feature type="region of interest" description="Disordered" evidence="1">
    <location>
        <begin position="398"/>
        <end position="418"/>
    </location>
</feature>